<dbReference type="InterPro" id="IPR028098">
    <property type="entry name" value="Glyco_trans_4-like_N"/>
</dbReference>
<dbReference type="PANTHER" id="PTHR45947:SF3">
    <property type="entry name" value="SULFOQUINOVOSYL TRANSFERASE SQD2"/>
    <property type="match status" value="1"/>
</dbReference>
<dbReference type="CDD" id="cd03801">
    <property type="entry name" value="GT4_PimA-like"/>
    <property type="match status" value="1"/>
</dbReference>
<dbReference type="SUPFAM" id="SSF53756">
    <property type="entry name" value="UDP-Glycosyltransferase/glycogen phosphorylase"/>
    <property type="match status" value="1"/>
</dbReference>
<proteinExistence type="predicted"/>
<dbReference type="PANTHER" id="PTHR45947">
    <property type="entry name" value="SULFOQUINOVOSYL TRANSFERASE SQD2"/>
    <property type="match status" value="1"/>
</dbReference>
<name>A0A097QSV5_9EURY</name>
<dbReference type="KEGG" id="teu:TEU_03835"/>
<accession>A0A097QSV5</accession>
<dbReference type="InterPro" id="IPR001296">
    <property type="entry name" value="Glyco_trans_1"/>
</dbReference>
<gene>
    <name evidence="3" type="ORF">TEU_03835</name>
</gene>
<dbReference type="Proteomes" id="UP000029980">
    <property type="component" value="Chromosome"/>
</dbReference>
<dbReference type="Gene3D" id="3.40.50.2000">
    <property type="entry name" value="Glycogen Phosphorylase B"/>
    <property type="match status" value="2"/>
</dbReference>
<dbReference type="OrthoDB" id="132546at2157"/>
<dbReference type="InterPro" id="IPR050194">
    <property type="entry name" value="Glycosyltransferase_grp1"/>
</dbReference>
<dbReference type="Pfam" id="PF00534">
    <property type="entry name" value="Glycos_transf_1"/>
    <property type="match status" value="1"/>
</dbReference>
<dbReference type="EMBL" id="CP008887">
    <property type="protein sequence ID" value="AIU69542.1"/>
    <property type="molecule type" value="Genomic_DNA"/>
</dbReference>
<keyword evidence="4" id="KW-1185">Reference proteome</keyword>
<dbReference type="RefSeq" id="WP_050003928.1">
    <property type="nucleotide sequence ID" value="NZ_CP008887.1"/>
</dbReference>
<protein>
    <submittedName>
        <fullName evidence="3">Glycosyl transferase family 1</fullName>
    </submittedName>
</protein>
<organism evidence="3 4">
    <name type="scientific">Thermococcus eurythermalis</name>
    <dbReference type="NCBI Taxonomy" id="1505907"/>
    <lineage>
        <taxon>Archaea</taxon>
        <taxon>Methanobacteriati</taxon>
        <taxon>Methanobacteriota</taxon>
        <taxon>Thermococci</taxon>
        <taxon>Thermococcales</taxon>
        <taxon>Thermococcaceae</taxon>
        <taxon>Thermococcus</taxon>
    </lineage>
</organism>
<keyword evidence="3" id="KW-0808">Transferase</keyword>
<dbReference type="Pfam" id="PF13439">
    <property type="entry name" value="Glyco_transf_4"/>
    <property type="match status" value="1"/>
</dbReference>
<sequence length="378" mass="43128">MGETLRIAFVYDVIYPWVKGGVEKRIHELAKRLAKKHEVHVFGYKLWNGKEVIERSGIFYHGTIRAKKIYSNGRRAITPPLLHALKLVPLFRNEKFDVIDCQASPYFPAYSSKAGAMFQNSKLIITWHEFWGKYWFEYLGKAGMFGQATERGLFELTDSHVAVSLKTKRDLYNAGLRKDVHVIPNGIDFKRIQKIEQAELESDIIFVGRLVKEKNVPLLLNAIRVIKEEIPDIKALIVGNGPERKNLENLSKSLGTSDNVEFLGFLESHDDVIAHMKVSKVFAFPSLREGFGIVVLEANASGLPVVTVNYEMNASKDLIVSGKNGFVSELNEKDFAEKILTALERRRKMKSIAINIASMYDWEEIVDVLERYYQELIC</sequence>
<feature type="domain" description="Glycosyltransferase subfamily 4-like N-terminal" evidence="2">
    <location>
        <begin position="20"/>
        <end position="190"/>
    </location>
</feature>
<reference evidence="3 4" key="1">
    <citation type="journal article" date="2015" name="Int. J. Syst. Evol. Microbiol.">
        <title>Thermococcus eurythermalis sp. nov., a conditional piezophilic hyperthermophilic archaeon with a wide temperature range isolated from an oil-immersed chimney in the Guaymas Basin.</title>
        <authorList>
            <person name="Zhao W."/>
            <person name="Zeng X."/>
            <person name="Xiao X."/>
        </authorList>
    </citation>
    <scope>NUCLEOTIDE SEQUENCE [LARGE SCALE GENOMIC DNA]</scope>
    <source>
        <strain evidence="3 4">A501</strain>
    </source>
</reference>
<evidence type="ECO:0000313" key="3">
    <source>
        <dbReference type="EMBL" id="AIU69542.1"/>
    </source>
</evidence>
<dbReference type="GO" id="GO:0016757">
    <property type="term" value="F:glycosyltransferase activity"/>
    <property type="evidence" value="ECO:0007669"/>
    <property type="project" value="InterPro"/>
</dbReference>
<dbReference type="HOGENOM" id="CLU_009583_2_2_2"/>
<dbReference type="GeneID" id="25152565"/>
<dbReference type="AlphaFoldDB" id="A0A097QSV5"/>
<dbReference type="STRING" id="1505907.TEU_03835"/>
<evidence type="ECO:0000259" key="2">
    <source>
        <dbReference type="Pfam" id="PF13439"/>
    </source>
</evidence>
<feature type="domain" description="Glycosyl transferase family 1" evidence="1">
    <location>
        <begin position="193"/>
        <end position="354"/>
    </location>
</feature>
<evidence type="ECO:0000259" key="1">
    <source>
        <dbReference type="Pfam" id="PF00534"/>
    </source>
</evidence>
<evidence type="ECO:0000313" key="4">
    <source>
        <dbReference type="Proteomes" id="UP000029980"/>
    </source>
</evidence>